<accession>A0A834GP44</accession>
<dbReference type="AlphaFoldDB" id="A0A834GP44"/>
<feature type="domain" description="Nucleotide-diphospho-sugar transferase" evidence="3">
    <location>
        <begin position="131"/>
        <end position="192"/>
    </location>
</feature>
<dbReference type="EMBL" id="WJXA01000007">
    <property type="protein sequence ID" value="KAF7139318.1"/>
    <property type="molecule type" value="Genomic_DNA"/>
</dbReference>
<feature type="region of interest" description="Disordered" evidence="1">
    <location>
        <begin position="1"/>
        <end position="26"/>
    </location>
</feature>
<protein>
    <recommendedName>
        <fullName evidence="3">Nucleotide-diphospho-sugar transferase domain-containing protein</fullName>
    </recommendedName>
</protein>
<evidence type="ECO:0000259" key="3">
    <source>
        <dbReference type="Pfam" id="PF03407"/>
    </source>
</evidence>
<feature type="transmembrane region" description="Helical" evidence="2">
    <location>
        <begin position="37"/>
        <end position="56"/>
    </location>
</feature>
<evidence type="ECO:0000256" key="2">
    <source>
        <dbReference type="SAM" id="Phobius"/>
    </source>
</evidence>
<dbReference type="OrthoDB" id="540503at2759"/>
<keyword evidence="2" id="KW-1133">Transmembrane helix</keyword>
<evidence type="ECO:0000313" key="4">
    <source>
        <dbReference type="EMBL" id="KAF7139318.1"/>
    </source>
</evidence>
<evidence type="ECO:0000256" key="1">
    <source>
        <dbReference type="SAM" id="MobiDB-lite"/>
    </source>
</evidence>
<name>A0A834GP44_RHOSS</name>
<gene>
    <name evidence="4" type="ORF">RHSIM_Rhsim07G0174200</name>
</gene>
<reference evidence="4" key="1">
    <citation type="submission" date="2019-11" db="EMBL/GenBank/DDBJ databases">
        <authorList>
            <person name="Liu Y."/>
            <person name="Hou J."/>
            <person name="Li T.-Q."/>
            <person name="Guan C.-H."/>
            <person name="Wu X."/>
            <person name="Wu H.-Z."/>
            <person name="Ling F."/>
            <person name="Zhang R."/>
            <person name="Shi X.-G."/>
            <person name="Ren J.-P."/>
            <person name="Chen E.-F."/>
            <person name="Sun J.-M."/>
        </authorList>
    </citation>
    <scope>NUCLEOTIDE SEQUENCE</scope>
    <source>
        <strain evidence="4">Adult_tree_wgs_1</strain>
        <tissue evidence="4">Leaves</tissue>
    </source>
</reference>
<keyword evidence="2" id="KW-0812">Transmembrane</keyword>
<keyword evidence="2" id="KW-0472">Membrane</keyword>
<dbReference type="InterPro" id="IPR005069">
    <property type="entry name" value="Nucl-diP-sugar_transferase"/>
</dbReference>
<dbReference type="Proteomes" id="UP000626092">
    <property type="component" value="Unassembled WGS sequence"/>
</dbReference>
<proteinExistence type="predicted"/>
<dbReference type="Pfam" id="PF03407">
    <property type="entry name" value="Nucleotid_trans"/>
    <property type="match status" value="1"/>
</dbReference>
<sequence length="211" mass="24070">MEAGGGAAEPEGHKPDNVQKSNQNHHHRHFFRQATRAAMFMGVVLVMLFVLYRSAYPFEVFPRWSSSSFLNFSSSSMGKREQSKLNGVLKKAAMEDKTVILTTLNEAWAAPNSVFDVFLESFKIGNGTKRLLNHLVVVALDQKAYKRCLGLHPHCYFLRTSGKNFSAVAVFMSAEYLDMMWRRILFLQSVLEQMTRLVATKLEQLEKIYVI</sequence>
<organism evidence="4 5">
    <name type="scientific">Rhododendron simsii</name>
    <name type="common">Sims's rhododendron</name>
    <dbReference type="NCBI Taxonomy" id="118357"/>
    <lineage>
        <taxon>Eukaryota</taxon>
        <taxon>Viridiplantae</taxon>
        <taxon>Streptophyta</taxon>
        <taxon>Embryophyta</taxon>
        <taxon>Tracheophyta</taxon>
        <taxon>Spermatophyta</taxon>
        <taxon>Magnoliopsida</taxon>
        <taxon>eudicotyledons</taxon>
        <taxon>Gunneridae</taxon>
        <taxon>Pentapetalae</taxon>
        <taxon>asterids</taxon>
        <taxon>Ericales</taxon>
        <taxon>Ericaceae</taxon>
        <taxon>Ericoideae</taxon>
        <taxon>Rhodoreae</taxon>
        <taxon>Rhododendron</taxon>
    </lineage>
</organism>
<dbReference type="InterPro" id="IPR044821">
    <property type="entry name" value="At1g28695/At4g15970-like"/>
</dbReference>
<dbReference type="PANTHER" id="PTHR46038:SF13">
    <property type="entry name" value="GLYCOSYLTRANSFERASE"/>
    <property type="match status" value="1"/>
</dbReference>
<comment type="caution">
    <text evidence="4">The sequence shown here is derived from an EMBL/GenBank/DDBJ whole genome shotgun (WGS) entry which is preliminary data.</text>
</comment>
<keyword evidence="5" id="KW-1185">Reference proteome</keyword>
<dbReference type="PANTHER" id="PTHR46038">
    <property type="entry name" value="EXPRESSED PROTEIN-RELATED"/>
    <property type="match status" value="1"/>
</dbReference>
<evidence type="ECO:0000313" key="5">
    <source>
        <dbReference type="Proteomes" id="UP000626092"/>
    </source>
</evidence>